<dbReference type="InterPro" id="IPR045861">
    <property type="entry name" value="CorA_cytoplasmic_dom"/>
</dbReference>
<name>A0A0F7SPQ6_PHARH</name>
<organism evidence="8">
    <name type="scientific">Phaffia rhodozyma</name>
    <name type="common">Yeast</name>
    <name type="synonym">Xanthophyllomyces dendrorhous</name>
    <dbReference type="NCBI Taxonomy" id="264483"/>
    <lineage>
        <taxon>Eukaryota</taxon>
        <taxon>Fungi</taxon>
        <taxon>Dikarya</taxon>
        <taxon>Basidiomycota</taxon>
        <taxon>Agaricomycotina</taxon>
        <taxon>Tremellomycetes</taxon>
        <taxon>Cystofilobasidiales</taxon>
        <taxon>Mrakiaceae</taxon>
        <taxon>Phaffia</taxon>
    </lineage>
</organism>
<dbReference type="Pfam" id="PF01544">
    <property type="entry name" value="CorA"/>
    <property type="match status" value="1"/>
</dbReference>
<feature type="transmembrane region" description="Helical" evidence="7">
    <location>
        <begin position="866"/>
        <end position="891"/>
    </location>
</feature>
<dbReference type="GO" id="GO:0016020">
    <property type="term" value="C:membrane"/>
    <property type="evidence" value="ECO:0007669"/>
    <property type="project" value="UniProtKB-SubCell"/>
</dbReference>
<feature type="compositionally biased region" description="Basic and acidic residues" evidence="6">
    <location>
        <begin position="163"/>
        <end position="175"/>
    </location>
</feature>
<dbReference type="PANTHER" id="PTHR21535:SF51">
    <property type="entry name" value="MANGANESE RESISTANCE PROTEIN MNR2"/>
    <property type="match status" value="1"/>
</dbReference>
<feature type="compositionally biased region" description="Basic and acidic residues" evidence="6">
    <location>
        <begin position="46"/>
        <end position="60"/>
    </location>
</feature>
<dbReference type="InterPro" id="IPR002523">
    <property type="entry name" value="MgTranspt_CorA/ZnTranspt_ZntB"/>
</dbReference>
<comment type="subcellular location">
    <subcellularLocation>
        <location evidence="1">Membrane</location>
        <topology evidence="1">Multi-pass membrane protein</topology>
    </subcellularLocation>
</comment>
<evidence type="ECO:0000256" key="1">
    <source>
        <dbReference type="ARBA" id="ARBA00004141"/>
    </source>
</evidence>
<feature type="region of interest" description="Disordered" evidence="6">
    <location>
        <begin position="1"/>
        <end position="101"/>
    </location>
</feature>
<feature type="region of interest" description="Disordered" evidence="6">
    <location>
        <begin position="478"/>
        <end position="507"/>
    </location>
</feature>
<dbReference type="FunFam" id="1.20.58.340:FF:000008">
    <property type="entry name" value="CorA family metal ion transporter"/>
    <property type="match status" value="1"/>
</dbReference>
<evidence type="ECO:0000256" key="7">
    <source>
        <dbReference type="SAM" id="Phobius"/>
    </source>
</evidence>
<dbReference type="FunFam" id="1.20.58.340:FF:000006">
    <property type="entry name" value="CorA family metal ion transporter"/>
    <property type="match status" value="1"/>
</dbReference>
<comment type="similarity">
    <text evidence="2">Belongs to the CorA metal ion transporter (MIT) (TC 1.A.35) family.</text>
</comment>
<proteinExistence type="inferred from homology"/>
<dbReference type="AlphaFoldDB" id="A0A0F7SPQ6"/>
<dbReference type="Gene3D" id="1.20.58.340">
    <property type="entry name" value="Magnesium transport protein CorA, transmembrane region"/>
    <property type="match status" value="2"/>
</dbReference>
<dbReference type="SUPFAM" id="SSF144083">
    <property type="entry name" value="Magnesium transport protein CorA, transmembrane region"/>
    <property type="match status" value="1"/>
</dbReference>
<protein>
    <submittedName>
        <fullName evidence="8">Mg2 transporter protein, CorA-like/Zinc transport protein ZntB</fullName>
    </submittedName>
</protein>
<keyword evidence="3 7" id="KW-0812">Transmembrane</keyword>
<sequence>MLSSSRHGHHPSSSPLGPRATAYPSAEGPVSPLLAASRGRPFNPLDPDHLSRQRDQDLDSARAIYRARSNSIHLSSPPLHAQQPRTSPTIHPNPASHQPRKSLNSIHLPQAYNLNNDYDPTSFPALSFSEQADVSRARGDRSYLSDNEVIMEHESEQDATLSEDDHSIHSHHDVNDDTEEHPSLSYNRRRADRSTGSSSPPLLDIDHESQLEHLESPAEDPQRPRLRGSQFDFSILESWAGQERSKFVTLSDQQARQTAEQAASTPIADVKEGIGGEVLIDLRDYPAGSKHDMTDLTNLETNPKEASVQQDSPLSEKLPMNEPGGFSTRRQRRVASLDNKTSRRQGKLAMFEGAGAGDGAFASPSFNRSAPNSSTISLVPPMTHSVYPQLDAHENFTESQTSTPLQPVPPSLPFPTPLYSDTETQERPFRFSFYSNALPATIHARSLYELPAEGQTFEDLFGGRSGSDKPNMAAAAATDFGTQPSLSGTTTPRSFDRSKAHSTGSFSGLTGNGAHHSLLGRAVENARDPTGQTYANTQAGTTNGGMGSARLDDVEATTWWLDVTCPTDQEMRMLSKVFGLHPLTTEDIQLEETREKIELFRNYYLVCFRSFVSDVYSPTHLAPLNMYIVVFREGVLSFHFRETPHPQNVRRRIASLKDYISVTSDWISYALIDDITDAFGPLIQSIEYEVDSVDELVLIMTEEEQSDMLRRIGTCRKKVMGLLRLMGNKADVVKGLAKRCNENWSVAPRSDIGLYLSDIQDHLITMVSSLNHFEKILSRSHSNYLAQISIEMTGGSRSFSLNTLSGSLIATALLFVTNAGWTDANNQMNDVLSRMTAIGTILIPMNLVTGMWGMNVHVPGKNVQNLGWFFGIVGMLVAFGGVGAIVAYRIFKYSQ</sequence>
<dbReference type="SUPFAM" id="SSF143865">
    <property type="entry name" value="CorA soluble domain-like"/>
    <property type="match status" value="1"/>
</dbReference>
<feature type="transmembrane region" description="Helical" evidence="7">
    <location>
        <begin position="831"/>
        <end position="854"/>
    </location>
</feature>
<keyword evidence="4 7" id="KW-1133">Transmembrane helix</keyword>
<feature type="region of interest" description="Disordered" evidence="6">
    <location>
        <begin position="301"/>
        <end position="347"/>
    </location>
</feature>
<keyword evidence="5 7" id="KW-0472">Membrane</keyword>
<feature type="compositionally biased region" description="Polar residues" evidence="6">
    <location>
        <begin position="480"/>
        <end position="493"/>
    </location>
</feature>
<dbReference type="CDD" id="cd12829">
    <property type="entry name" value="Alr1p-like"/>
    <property type="match status" value="1"/>
</dbReference>
<dbReference type="InterPro" id="IPR044089">
    <property type="entry name" value="Alr1-like"/>
</dbReference>
<dbReference type="Gene3D" id="3.30.460.20">
    <property type="entry name" value="CorA soluble domain-like"/>
    <property type="match status" value="1"/>
</dbReference>
<evidence type="ECO:0000256" key="6">
    <source>
        <dbReference type="SAM" id="MobiDB-lite"/>
    </source>
</evidence>
<feature type="region of interest" description="Disordered" evidence="6">
    <location>
        <begin position="154"/>
        <end position="204"/>
    </location>
</feature>
<evidence type="ECO:0000256" key="2">
    <source>
        <dbReference type="ARBA" id="ARBA00009765"/>
    </source>
</evidence>
<dbReference type="PANTHER" id="PTHR21535">
    <property type="entry name" value="MAGNESIUM AND COBALT TRANSPORT PROTEIN/MITOCHONDRIAL IMPORT INNER MEMBRANE TRANSLOCASE SUBUNIT TIM8"/>
    <property type="match status" value="1"/>
</dbReference>
<dbReference type="EMBL" id="LN483124">
    <property type="protein sequence ID" value="CED82103.1"/>
    <property type="molecule type" value="Genomic_DNA"/>
</dbReference>
<feature type="compositionally biased region" description="Basic residues" evidence="6">
    <location>
        <begin position="1"/>
        <end position="10"/>
    </location>
</feature>
<evidence type="ECO:0000313" key="8">
    <source>
        <dbReference type="EMBL" id="CED82103.1"/>
    </source>
</evidence>
<evidence type="ECO:0000256" key="5">
    <source>
        <dbReference type="ARBA" id="ARBA00023136"/>
    </source>
</evidence>
<accession>A0A0F7SPQ6</accession>
<dbReference type="InterPro" id="IPR045863">
    <property type="entry name" value="CorA_TM1_TM2"/>
</dbReference>
<evidence type="ECO:0000256" key="3">
    <source>
        <dbReference type="ARBA" id="ARBA00022692"/>
    </source>
</evidence>
<evidence type="ECO:0000256" key="4">
    <source>
        <dbReference type="ARBA" id="ARBA00022989"/>
    </source>
</evidence>
<feature type="transmembrane region" description="Helical" evidence="7">
    <location>
        <begin position="799"/>
        <end position="819"/>
    </location>
</feature>
<reference evidence="8" key="1">
    <citation type="submission" date="2014-08" db="EMBL/GenBank/DDBJ databases">
        <authorList>
            <person name="Sharma Rahul"/>
            <person name="Thines Marco"/>
        </authorList>
    </citation>
    <scope>NUCLEOTIDE SEQUENCE</scope>
</reference>
<dbReference type="GO" id="GO:0010961">
    <property type="term" value="P:intracellular magnesium ion homeostasis"/>
    <property type="evidence" value="ECO:0007669"/>
    <property type="project" value="TreeGrafter"/>
</dbReference>
<dbReference type="GO" id="GO:0015095">
    <property type="term" value="F:magnesium ion transmembrane transporter activity"/>
    <property type="evidence" value="ECO:0007669"/>
    <property type="project" value="InterPro"/>
</dbReference>